<dbReference type="WBParaSite" id="OFLC_0000527701-mRNA-1">
    <property type="protein sequence ID" value="OFLC_0000527701-mRNA-1"/>
    <property type="gene ID" value="OFLC_0000527701"/>
</dbReference>
<dbReference type="Pfam" id="PF21045">
    <property type="entry name" value="INT10"/>
    <property type="match status" value="1"/>
</dbReference>
<dbReference type="GO" id="GO:0032039">
    <property type="term" value="C:integrator complex"/>
    <property type="evidence" value="ECO:0007669"/>
    <property type="project" value="InterPro"/>
</dbReference>
<proteinExistence type="predicted"/>
<reference evidence="3" key="1">
    <citation type="submission" date="2016-06" db="UniProtKB">
        <authorList>
            <consortium name="WormBaseParasite"/>
        </authorList>
    </citation>
    <scope>IDENTIFICATION</scope>
</reference>
<dbReference type="InterPro" id="IPR026164">
    <property type="entry name" value="Int_cplx_su10"/>
</dbReference>
<reference evidence="1 2" key="2">
    <citation type="submission" date="2018-11" db="EMBL/GenBank/DDBJ databases">
        <authorList>
            <consortium name="Pathogen Informatics"/>
        </authorList>
    </citation>
    <scope>NUCLEOTIDE SEQUENCE [LARGE SCALE GENOMIC DNA]</scope>
</reference>
<keyword evidence="2" id="KW-1185">Reference proteome</keyword>
<evidence type="ECO:0000313" key="3">
    <source>
        <dbReference type="WBParaSite" id="OFLC_0000527701-mRNA-1"/>
    </source>
</evidence>
<dbReference type="Proteomes" id="UP000267606">
    <property type="component" value="Unassembled WGS sequence"/>
</dbReference>
<accession>A0A183HCR6</accession>
<dbReference type="AlphaFoldDB" id="A0A183HCR6"/>
<sequence length="364" mass="42044">MHICKWKIQLDSVLGKFISRNSIGEVLAWIPEDNWAMDVDKLLNSNPECSTPSKKTKFKERKEEVATFQTDYLISSRPELCEAYELCCAAICEYITSISIDVVDENLYFASFYSDIRQFITESLLFKCKVNELIAYAGDVSTVKKFQIPGNNDFWTKDVLYFQLACAHCIDRNWPDACENVIHMFDMSTKDEIGSEMPTFIIIKKERLRRIVYDIAYHILFRVYTSTAMDHDNDQLLGALLVLSQIDFATKGYRCFNRIMRYVEAKGSLRSAGLVKYITNIAILEELSRIQDYCCEYVSIQIAVPQVQRRIGQSTRHSVRGTKDGQKQSIEEQIKKCQEDPYVTVSTYFTENKEAIMKMLGAKF</sequence>
<gene>
    <name evidence="1" type="ORF">OFLC_LOCUS5274</name>
</gene>
<organism evidence="3">
    <name type="scientific">Onchocerca flexuosa</name>
    <dbReference type="NCBI Taxonomy" id="387005"/>
    <lineage>
        <taxon>Eukaryota</taxon>
        <taxon>Metazoa</taxon>
        <taxon>Ecdysozoa</taxon>
        <taxon>Nematoda</taxon>
        <taxon>Chromadorea</taxon>
        <taxon>Rhabditida</taxon>
        <taxon>Spirurina</taxon>
        <taxon>Spiruromorpha</taxon>
        <taxon>Filarioidea</taxon>
        <taxon>Onchocercidae</taxon>
        <taxon>Onchocerca</taxon>
    </lineage>
</organism>
<dbReference type="GO" id="GO:0016180">
    <property type="term" value="P:snRNA processing"/>
    <property type="evidence" value="ECO:0007669"/>
    <property type="project" value="InterPro"/>
</dbReference>
<name>A0A183HCR6_9BILA</name>
<dbReference type="EMBL" id="UZAJ01004449">
    <property type="protein sequence ID" value="VDO42587.1"/>
    <property type="molecule type" value="Genomic_DNA"/>
</dbReference>
<protein>
    <submittedName>
        <fullName evidence="3">Nuclear pore complex protein</fullName>
    </submittedName>
</protein>
<evidence type="ECO:0000313" key="2">
    <source>
        <dbReference type="Proteomes" id="UP000267606"/>
    </source>
</evidence>
<evidence type="ECO:0000313" key="1">
    <source>
        <dbReference type="EMBL" id="VDO42587.1"/>
    </source>
</evidence>